<evidence type="ECO:0000256" key="7">
    <source>
        <dbReference type="ARBA" id="ARBA00023136"/>
    </source>
</evidence>
<keyword evidence="11" id="KW-1185">Reference proteome</keyword>
<name>A0A897NPS7_9EURY</name>
<evidence type="ECO:0000313" key="11">
    <source>
        <dbReference type="Proteomes" id="UP000663292"/>
    </source>
</evidence>
<feature type="transmembrane region" description="Helical" evidence="8">
    <location>
        <begin position="22"/>
        <end position="49"/>
    </location>
</feature>
<keyword evidence="4" id="KW-0997">Cell inner membrane</keyword>
<feature type="transmembrane region" description="Helical" evidence="8">
    <location>
        <begin position="150"/>
        <end position="170"/>
    </location>
</feature>
<dbReference type="AlphaFoldDB" id="A0A897NPS7"/>
<keyword evidence="7 8" id="KW-0472">Membrane</keyword>
<gene>
    <name evidence="10" type="primary">thiP</name>
    <name evidence="10" type="ORF">HSEST_1274</name>
</gene>
<feature type="transmembrane region" description="Helical" evidence="8">
    <location>
        <begin position="304"/>
        <end position="325"/>
    </location>
</feature>
<sequence length="544" mass="58292">MSVSDRIDAVSRRFKRRSPSDVQTLVLALLAGSVAVAVLTPLLWVLNSARSVPIDRFLEILLRQTTFDILLNTVVLVVAVTALSILIGVPLAVLTAQTDMPFRRLFTVLAALPLVVPSYIGAFAFVSAFGPRGELATVLAPLGIEQIPSIYGLGGSVIVLTLFTYPYVFLTTRASLLSIDGRSVEAARTLNHTRLAAFRRVTLPQLKPGIAAGALLVALYTLSDFGTPAIMQFDVFTRIIYVRTTARQVDIASIFSILLVGLTVVILLAESRIERGGETSAYVNRGTDRPGVVRLGRWRWMATLFPLAIAALALALPPAILLTWLGRSTPELAGAAVDFQWEFAWNSVLVSGLAAGVSVLAALPLAYLSARGEGRLASLPERASYVGYAVPGVIVGFGLLSVALNVTPFLYGSIAVLVFAYVVRFLPQAVGTTRSSILQVDPQLLEAARTLGKPPLAAFRKIVLPLVMPGIVAGAALVFLTSMKELAATLLLRPFGFETLVTYIWQVQEAAVYGQAAVPALVLIGISALSMLVILGRERYDVKE</sequence>
<feature type="transmembrane region" description="Helical" evidence="8">
    <location>
        <begin position="69"/>
        <end position="93"/>
    </location>
</feature>
<evidence type="ECO:0000313" key="10">
    <source>
        <dbReference type="EMBL" id="QSG14807.1"/>
    </source>
</evidence>
<evidence type="ECO:0000256" key="6">
    <source>
        <dbReference type="ARBA" id="ARBA00022989"/>
    </source>
</evidence>
<keyword evidence="6 8" id="KW-1133">Transmembrane helix</keyword>
<dbReference type="InterPro" id="IPR035906">
    <property type="entry name" value="MetI-like_sf"/>
</dbReference>
<evidence type="ECO:0000256" key="8">
    <source>
        <dbReference type="RuleBase" id="RU363032"/>
    </source>
</evidence>
<feature type="transmembrane region" description="Helical" evidence="8">
    <location>
        <begin position="409"/>
        <end position="426"/>
    </location>
</feature>
<dbReference type="PROSITE" id="PS50928">
    <property type="entry name" value="ABC_TM1"/>
    <property type="match status" value="2"/>
</dbReference>
<organism evidence="10 11">
    <name type="scientific">Halapricum desulfuricans</name>
    <dbReference type="NCBI Taxonomy" id="2841257"/>
    <lineage>
        <taxon>Archaea</taxon>
        <taxon>Methanobacteriati</taxon>
        <taxon>Methanobacteriota</taxon>
        <taxon>Stenosarchaea group</taxon>
        <taxon>Halobacteria</taxon>
        <taxon>Halobacteriales</taxon>
        <taxon>Haloarculaceae</taxon>
        <taxon>Halapricum</taxon>
    </lineage>
</organism>
<dbReference type="GO" id="GO:0005886">
    <property type="term" value="C:plasma membrane"/>
    <property type="evidence" value="ECO:0007669"/>
    <property type="project" value="UniProtKB-SubCell"/>
</dbReference>
<dbReference type="PANTHER" id="PTHR43357">
    <property type="entry name" value="INNER MEMBRANE ABC TRANSPORTER PERMEASE PROTEIN YDCV"/>
    <property type="match status" value="1"/>
</dbReference>
<dbReference type="RefSeq" id="WP_229122851.1">
    <property type="nucleotide sequence ID" value="NZ_CP064791.1"/>
</dbReference>
<dbReference type="Proteomes" id="UP000663292">
    <property type="component" value="Chromosome"/>
</dbReference>
<dbReference type="EMBL" id="CP064791">
    <property type="protein sequence ID" value="QSG14807.1"/>
    <property type="molecule type" value="Genomic_DNA"/>
</dbReference>
<evidence type="ECO:0000256" key="1">
    <source>
        <dbReference type="ARBA" id="ARBA00004429"/>
    </source>
</evidence>
<dbReference type="GO" id="GO:0055085">
    <property type="term" value="P:transmembrane transport"/>
    <property type="evidence" value="ECO:0007669"/>
    <property type="project" value="InterPro"/>
</dbReference>
<feature type="transmembrane region" description="Helical" evidence="8">
    <location>
        <begin position="209"/>
        <end position="231"/>
    </location>
</feature>
<dbReference type="SUPFAM" id="SSF161098">
    <property type="entry name" value="MetI-like"/>
    <property type="match status" value="2"/>
</dbReference>
<feature type="transmembrane region" description="Helical" evidence="8">
    <location>
        <begin position="105"/>
        <end position="130"/>
    </location>
</feature>
<reference evidence="10 11" key="1">
    <citation type="submission" date="2020-11" db="EMBL/GenBank/DDBJ databases">
        <title>Carbohydrate-dependent, anaerobic sulfur respiration: A novel catabolism in halophilic archaea.</title>
        <authorList>
            <person name="Sorokin D.Y."/>
            <person name="Messina E."/>
            <person name="Smedile F."/>
            <person name="La Cono V."/>
            <person name="Hallsworth J.E."/>
            <person name="Yakimov M.M."/>
        </authorList>
    </citation>
    <scope>NUCLEOTIDE SEQUENCE [LARGE SCALE GENOMIC DNA]</scope>
    <source>
        <strain evidence="10 11">HSR-Est</strain>
    </source>
</reference>
<protein>
    <submittedName>
        <fullName evidence="10">ABC-type Fe3+ transport system, permease component</fullName>
    </submittedName>
</protein>
<feature type="domain" description="ABC transmembrane type-1" evidence="9">
    <location>
        <begin position="70"/>
        <end position="270"/>
    </location>
</feature>
<comment type="similarity">
    <text evidence="8">Belongs to the binding-protein-dependent transport system permease family.</text>
</comment>
<evidence type="ECO:0000256" key="2">
    <source>
        <dbReference type="ARBA" id="ARBA00022448"/>
    </source>
</evidence>
<feature type="transmembrane region" description="Helical" evidence="8">
    <location>
        <begin position="345"/>
        <end position="370"/>
    </location>
</feature>
<dbReference type="Pfam" id="PF00528">
    <property type="entry name" value="BPD_transp_1"/>
    <property type="match status" value="2"/>
</dbReference>
<feature type="transmembrane region" description="Helical" evidence="8">
    <location>
        <begin position="462"/>
        <end position="483"/>
    </location>
</feature>
<keyword evidence="5 8" id="KW-0812">Transmembrane</keyword>
<comment type="subcellular location">
    <subcellularLocation>
        <location evidence="1">Cell inner membrane</location>
        <topology evidence="1">Multi-pass membrane protein</topology>
    </subcellularLocation>
    <subcellularLocation>
        <location evidence="8">Cell membrane</location>
        <topology evidence="8">Multi-pass membrane protein</topology>
    </subcellularLocation>
</comment>
<feature type="transmembrane region" description="Helical" evidence="8">
    <location>
        <begin position="382"/>
        <end position="403"/>
    </location>
</feature>
<dbReference type="GeneID" id="68857909"/>
<feature type="domain" description="ABC transmembrane type-1" evidence="9">
    <location>
        <begin position="344"/>
        <end position="534"/>
    </location>
</feature>
<evidence type="ECO:0000259" key="9">
    <source>
        <dbReference type="PROSITE" id="PS50928"/>
    </source>
</evidence>
<dbReference type="CDD" id="cd06261">
    <property type="entry name" value="TM_PBP2"/>
    <property type="match status" value="2"/>
</dbReference>
<dbReference type="InterPro" id="IPR000515">
    <property type="entry name" value="MetI-like"/>
</dbReference>
<dbReference type="PANTHER" id="PTHR43357:SF3">
    <property type="entry name" value="FE(3+)-TRANSPORT SYSTEM PERMEASE PROTEIN FBPB 2"/>
    <property type="match status" value="1"/>
</dbReference>
<accession>A0A897NPS7</accession>
<feature type="transmembrane region" description="Helical" evidence="8">
    <location>
        <begin position="251"/>
        <end position="269"/>
    </location>
</feature>
<evidence type="ECO:0000256" key="4">
    <source>
        <dbReference type="ARBA" id="ARBA00022519"/>
    </source>
</evidence>
<keyword evidence="2 8" id="KW-0813">Transport</keyword>
<evidence type="ECO:0000256" key="5">
    <source>
        <dbReference type="ARBA" id="ARBA00022692"/>
    </source>
</evidence>
<feature type="transmembrane region" description="Helical" evidence="8">
    <location>
        <begin position="512"/>
        <end position="535"/>
    </location>
</feature>
<dbReference type="Gene3D" id="1.10.3720.10">
    <property type="entry name" value="MetI-like"/>
    <property type="match status" value="2"/>
</dbReference>
<keyword evidence="3" id="KW-1003">Cell membrane</keyword>
<evidence type="ECO:0000256" key="3">
    <source>
        <dbReference type="ARBA" id="ARBA00022475"/>
    </source>
</evidence>
<proteinExistence type="inferred from homology"/>